<dbReference type="InterPro" id="IPR001878">
    <property type="entry name" value="Znf_CCHC"/>
</dbReference>
<dbReference type="RefSeq" id="XP_007324862.1">
    <property type="nucleotide sequence ID" value="XM_007324800.1"/>
</dbReference>
<keyword evidence="1" id="KW-0863">Zinc-finger</keyword>
<reference evidence="4" key="1">
    <citation type="submission" date="2011-04" db="EMBL/GenBank/DDBJ databases">
        <title>Evolution of plant cell wall degrading machinery underlies the functional diversity of forest fungi.</title>
        <authorList>
            <consortium name="US DOE Joint Genome Institute (JGI-PGF)"/>
            <person name="Eastwood D.C."/>
            <person name="Floudas D."/>
            <person name="Binder M."/>
            <person name="Majcherczyk A."/>
            <person name="Schneider P."/>
            <person name="Aerts A."/>
            <person name="Asiegbu F.O."/>
            <person name="Baker S.E."/>
            <person name="Barry K."/>
            <person name="Bendiksby M."/>
            <person name="Blumentritt M."/>
            <person name="Coutinho P.M."/>
            <person name="Cullen D."/>
            <person name="Cullen D."/>
            <person name="Gathman A."/>
            <person name="Goodell B."/>
            <person name="Henrissat B."/>
            <person name="Ihrmark K."/>
            <person name="Kauserud H."/>
            <person name="Kohler A."/>
            <person name="LaButti K."/>
            <person name="Lapidus A."/>
            <person name="Lavin J.L."/>
            <person name="Lee Y.-H."/>
            <person name="Lindquist E."/>
            <person name="Lilly W."/>
            <person name="Lucas S."/>
            <person name="Morin E."/>
            <person name="Murat C."/>
            <person name="Oguiza J.A."/>
            <person name="Park J."/>
            <person name="Pisabarro A.G."/>
            <person name="Riley R."/>
            <person name="Rosling A."/>
            <person name="Salamov A."/>
            <person name="Schmidt O."/>
            <person name="Schmutz J."/>
            <person name="Skrede I."/>
            <person name="Stenlid J."/>
            <person name="Wiebenga A."/>
            <person name="Xie X."/>
            <person name="Kues U."/>
            <person name="Hibbett D.S."/>
            <person name="Hoffmeister D."/>
            <person name="Hogberg N."/>
            <person name="Martin F."/>
            <person name="Grigoriev I.V."/>
            <person name="Watkinson S.C."/>
        </authorList>
    </citation>
    <scope>NUCLEOTIDE SEQUENCE</scope>
    <source>
        <strain evidence="4">S7.9</strain>
    </source>
</reference>
<sequence length="214" mass="23352">MNQSARPSQSSQGSSNLPTQPTAPPTATLPTAPCIPFLCYECGKTGHGINECADMLDLLSKGIGKKNDTGCFVMSNGSRIMQSREEPIATAVHCTIPKSNLLTTTSFMFIAEVADSDSDSDKKHVYIVDHPDRVSKEKCKQIFDGVYIPPRPDWAKAIKKKKKEEEKPVVPTIAPAPSKPHIFDIAQPIFDPTNDNVIMEDTSQTAKKNPPANK</sequence>
<dbReference type="GO" id="GO:0008270">
    <property type="term" value="F:zinc ion binding"/>
    <property type="evidence" value="ECO:0007669"/>
    <property type="project" value="UniProtKB-KW"/>
</dbReference>
<keyword evidence="1" id="KW-0862">Zinc</keyword>
<protein>
    <recommendedName>
        <fullName evidence="3">CCHC-type domain-containing protein</fullName>
    </recommendedName>
</protein>
<dbReference type="Proteomes" id="UP000008064">
    <property type="component" value="Unassembled WGS sequence"/>
</dbReference>
<gene>
    <name evidence="4" type="ORF">SERLADRAFT_444153</name>
</gene>
<evidence type="ECO:0000256" key="1">
    <source>
        <dbReference type="PROSITE-ProRule" id="PRU00047"/>
    </source>
</evidence>
<dbReference type="EMBL" id="GL945451">
    <property type="protein sequence ID" value="EGO18407.1"/>
    <property type="molecule type" value="Genomic_DNA"/>
</dbReference>
<dbReference type="PROSITE" id="PS50158">
    <property type="entry name" value="ZF_CCHC"/>
    <property type="match status" value="1"/>
</dbReference>
<dbReference type="KEGG" id="sla:SERLADRAFT_444153"/>
<dbReference type="GO" id="GO:0003676">
    <property type="term" value="F:nucleic acid binding"/>
    <property type="evidence" value="ECO:0007669"/>
    <property type="project" value="InterPro"/>
</dbReference>
<evidence type="ECO:0000259" key="3">
    <source>
        <dbReference type="PROSITE" id="PS50158"/>
    </source>
</evidence>
<dbReference type="GeneID" id="18816063"/>
<accession>F8PEN8</accession>
<feature type="compositionally biased region" description="Polar residues" evidence="2">
    <location>
        <begin position="193"/>
        <end position="207"/>
    </location>
</feature>
<dbReference type="OrthoDB" id="2801991at2759"/>
<dbReference type="HOGENOM" id="CLU_1363265_0_0_1"/>
<feature type="region of interest" description="Disordered" evidence="2">
    <location>
        <begin position="1"/>
        <end position="25"/>
    </location>
</feature>
<name>F8PEN8_SERL9</name>
<evidence type="ECO:0000313" key="4">
    <source>
        <dbReference type="EMBL" id="EGO18407.1"/>
    </source>
</evidence>
<keyword evidence="1" id="KW-0479">Metal-binding</keyword>
<feature type="region of interest" description="Disordered" evidence="2">
    <location>
        <begin position="193"/>
        <end position="214"/>
    </location>
</feature>
<proteinExistence type="predicted"/>
<dbReference type="AlphaFoldDB" id="F8PEN8"/>
<feature type="region of interest" description="Disordered" evidence="2">
    <location>
        <begin position="160"/>
        <end position="180"/>
    </location>
</feature>
<feature type="domain" description="CCHC-type" evidence="3">
    <location>
        <begin position="39"/>
        <end position="52"/>
    </location>
</feature>
<evidence type="ECO:0000256" key="2">
    <source>
        <dbReference type="SAM" id="MobiDB-lite"/>
    </source>
</evidence>
<organism>
    <name type="scientific">Serpula lacrymans var. lacrymans (strain S7.9)</name>
    <name type="common">Dry rot fungus</name>
    <dbReference type="NCBI Taxonomy" id="578457"/>
    <lineage>
        <taxon>Eukaryota</taxon>
        <taxon>Fungi</taxon>
        <taxon>Dikarya</taxon>
        <taxon>Basidiomycota</taxon>
        <taxon>Agaricomycotina</taxon>
        <taxon>Agaricomycetes</taxon>
        <taxon>Agaricomycetidae</taxon>
        <taxon>Boletales</taxon>
        <taxon>Coniophorineae</taxon>
        <taxon>Serpulaceae</taxon>
        <taxon>Serpula</taxon>
    </lineage>
</organism>